<reference evidence="1" key="1">
    <citation type="submission" date="2021-03" db="EMBL/GenBank/DDBJ databases">
        <title>Evolutionary innovations through gain and loss of genes in the ectomycorrhizal Boletales.</title>
        <authorList>
            <person name="Wu G."/>
            <person name="Miyauchi S."/>
            <person name="Morin E."/>
            <person name="Yang Z.-L."/>
            <person name="Xu J."/>
            <person name="Martin F.M."/>
        </authorList>
    </citation>
    <scope>NUCLEOTIDE SEQUENCE</scope>
    <source>
        <strain evidence="1">BR01</strain>
    </source>
</reference>
<comment type="caution">
    <text evidence="1">The sequence shown here is derived from an EMBL/GenBank/DDBJ whole genome shotgun (WGS) entry which is preliminary data.</text>
</comment>
<evidence type="ECO:0000313" key="2">
    <source>
        <dbReference type="Proteomes" id="UP000683000"/>
    </source>
</evidence>
<organism evidence="1 2">
    <name type="scientific">Boletus reticuloceps</name>
    <dbReference type="NCBI Taxonomy" id="495285"/>
    <lineage>
        <taxon>Eukaryota</taxon>
        <taxon>Fungi</taxon>
        <taxon>Dikarya</taxon>
        <taxon>Basidiomycota</taxon>
        <taxon>Agaricomycotina</taxon>
        <taxon>Agaricomycetes</taxon>
        <taxon>Agaricomycetidae</taxon>
        <taxon>Boletales</taxon>
        <taxon>Boletineae</taxon>
        <taxon>Boletaceae</taxon>
        <taxon>Boletoideae</taxon>
        <taxon>Boletus</taxon>
    </lineage>
</organism>
<accession>A0A8I3A496</accession>
<name>A0A8I3A496_9AGAM</name>
<dbReference type="EMBL" id="JAGFBS010000047">
    <property type="protein sequence ID" value="KAG6370606.1"/>
    <property type="molecule type" value="Genomic_DNA"/>
</dbReference>
<evidence type="ECO:0000313" key="1">
    <source>
        <dbReference type="EMBL" id="KAG6370606.1"/>
    </source>
</evidence>
<dbReference type="AlphaFoldDB" id="A0A8I3A496"/>
<protein>
    <submittedName>
        <fullName evidence="1">Uncharacterized protein</fullName>
    </submittedName>
</protein>
<dbReference type="Proteomes" id="UP000683000">
    <property type="component" value="Unassembled WGS sequence"/>
</dbReference>
<proteinExistence type="predicted"/>
<gene>
    <name evidence="1" type="ORF">JVT61DRAFT_11225</name>
</gene>
<dbReference type="OrthoDB" id="2689706at2759"/>
<sequence length="149" mass="17161">MMDYFPFYVVNETDYHYSCIPYPTFAQLLARLEAREPHFGWENKFTRPLVWLFGNVWPLDAITIDRLDSVLPETLCIVFDIPPAWVLDFCEATLLALEQARVQAVQQHLDGIQPCLQCDGHMMVSGPVDDSALALTLHIESFFQQRNLV</sequence>
<keyword evidence="2" id="KW-1185">Reference proteome</keyword>